<dbReference type="PRINTS" id="PR00385">
    <property type="entry name" value="P450"/>
</dbReference>
<evidence type="ECO:0000256" key="3">
    <source>
        <dbReference type="RuleBase" id="RU000461"/>
    </source>
</evidence>
<keyword evidence="4" id="KW-1133">Transmembrane helix</keyword>
<keyword evidence="4" id="KW-0472">Membrane</keyword>
<proteinExistence type="inferred from homology"/>
<keyword evidence="6" id="KW-1185">Reference proteome</keyword>
<evidence type="ECO:0000256" key="2">
    <source>
        <dbReference type="ARBA" id="ARBA00010617"/>
    </source>
</evidence>
<keyword evidence="3" id="KW-0503">Monooxygenase</keyword>
<dbReference type="Pfam" id="PF00067">
    <property type="entry name" value="p450"/>
    <property type="match status" value="1"/>
</dbReference>
<keyword evidence="3" id="KW-0408">Iron</keyword>
<dbReference type="CDD" id="cd00302">
    <property type="entry name" value="cytochrome_P450"/>
    <property type="match status" value="1"/>
</dbReference>
<dbReference type="PRINTS" id="PR00463">
    <property type="entry name" value="EP450I"/>
</dbReference>
<keyword evidence="3" id="KW-0349">Heme</keyword>
<sequence>MDAINPFHILILIAVPLITLKLPAVLRYLRIWFTIRKLPTPGGGSFISGHMGLFTPLAKHKFEETNSKALGPIYRQRYYTRQTVVIADPALAQEIWAAERDGAIEKPDQPNGFHKGKGKSEMNVFNEKSGDPMWKLVRKGTAPAFAPQNLRNYHHHIVDILDRLSSGIKQKGGRTPVDIADIAQRESFDVIGKVGFGQDFQASKDIDNPVNTFRLMTDNMEEGIRRIFYPFRKYSRSKDKLASDENHKKMRKIFRDLVDQCLNRPPSAEDANSIAGHLFRLRDAKGQPLSEARLLEEFAVFFVAGSETTGHTVAWTLYFLAKNPAAMAKVEAELDAAGLLKSAANPTPRQFTYADIGKLHYLDCCIKESMRLQPVAANSLRRLVVRDIQLSNGVTLPAGVAIEMAQYSIFRNPAFGWKDPMSFVPERWEDPEEDYFKPKEAPKVHRSNNGDDLEVDAGDRSADKVKRMHPFGQGIRNCLGQQLAKINIPTAVAMLLREFHMELAPETANKDISQLEVVKITLQPKDGIMMLCKPRA</sequence>
<reference evidence="5 6" key="1">
    <citation type="submission" date="2024-06" db="EMBL/GenBank/DDBJ databases">
        <authorList>
            <person name="Kraege A."/>
            <person name="Thomma B."/>
        </authorList>
    </citation>
    <scope>NUCLEOTIDE SEQUENCE [LARGE SCALE GENOMIC DNA]</scope>
</reference>
<dbReference type="InterPro" id="IPR050121">
    <property type="entry name" value="Cytochrome_P450_monoxygenase"/>
</dbReference>
<dbReference type="EMBL" id="CAXHTA020000011">
    <property type="protein sequence ID" value="CAL5224905.1"/>
    <property type="molecule type" value="Genomic_DNA"/>
</dbReference>
<gene>
    <name evidence="5" type="primary">g7668</name>
    <name evidence="5" type="ORF">VP750_LOCUS6564</name>
</gene>
<comment type="cofactor">
    <cofactor evidence="1">
        <name>heme</name>
        <dbReference type="ChEBI" id="CHEBI:30413"/>
    </cofactor>
</comment>
<comment type="similarity">
    <text evidence="2 3">Belongs to the cytochrome P450 family.</text>
</comment>
<dbReference type="Proteomes" id="UP001497392">
    <property type="component" value="Unassembled WGS sequence"/>
</dbReference>
<comment type="caution">
    <text evidence="5">The sequence shown here is derived from an EMBL/GenBank/DDBJ whole genome shotgun (WGS) entry which is preliminary data.</text>
</comment>
<dbReference type="InterPro" id="IPR002401">
    <property type="entry name" value="Cyt_P450_E_grp-I"/>
</dbReference>
<feature type="transmembrane region" description="Helical" evidence="4">
    <location>
        <begin position="6"/>
        <end position="29"/>
    </location>
</feature>
<keyword evidence="3" id="KW-0479">Metal-binding</keyword>
<evidence type="ECO:0000313" key="6">
    <source>
        <dbReference type="Proteomes" id="UP001497392"/>
    </source>
</evidence>
<dbReference type="PANTHER" id="PTHR24305:SF166">
    <property type="entry name" value="CYTOCHROME P450 12A4, MITOCHONDRIAL-RELATED"/>
    <property type="match status" value="1"/>
</dbReference>
<evidence type="ECO:0000313" key="5">
    <source>
        <dbReference type="EMBL" id="CAL5224905.1"/>
    </source>
</evidence>
<dbReference type="PROSITE" id="PS00086">
    <property type="entry name" value="CYTOCHROME_P450"/>
    <property type="match status" value="1"/>
</dbReference>
<keyword evidence="3" id="KW-0560">Oxidoreductase</keyword>
<evidence type="ECO:0000256" key="1">
    <source>
        <dbReference type="ARBA" id="ARBA00001971"/>
    </source>
</evidence>
<dbReference type="InterPro" id="IPR036396">
    <property type="entry name" value="Cyt_P450_sf"/>
</dbReference>
<dbReference type="InterPro" id="IPR017972">
    <property type="entry name" value="Cyt_P450_CS"/>
</dbReference>
<dbReference type="Gene3D" id="1.10.630.10">
    <property type="entry name" value="Cytochrome P450"/>
    <property type="match status" value="1"/>
</dbReference>
<dbReference type="InterPro" id="IPR001128">
    <property type="entry name" value="Cyt_P450"/>
</dbReference>
<organism evidence="5 6">
    <name type="scientific">Coccomyxa viridis</name>
    <dbReference type="NCBI Taxonomy" id="1274662"/>
    <lineage>
        <taxon>Eukaryota</taxon>
        <taxon>Viridiplantae</taxon>
        <taxon>Chlorophyta</taxon>
        <taxon>core chlorophytes</taxon>
        <taxon>Trebouxiophyceae</taxon>
        <taxon>Trebouxiophyceae incertae sedis</taxon>
        <taxon>Coccomyxaceae</taxon>
        <taxon>Coccomyxa</taxon>
    </lineage>
</organism>
<keyword evidence="4" id="KW-0812">Transmembrane</keyword>
<protein>
    <submittedName>
        <fullName evidence="5">G7668 protein</fullName>
    </submittedName>
</protein>
<dbReference type="PANTHER" id="PTHR24305">
    <property type="entry name" value="CYTOCHROME P450"/>
    <property type="match status" value="1"/>
</dbReference>
<name>A0ABP1FYG0_9CHLO</name>
<accession>A0ABP1FYG0</accession>
<evidence type="ECO:0000256" key="4">
    <source>
        <dbReference type="SAM" id="Phobius"/>
    </source>
</evidence>
<dbReference type="SUPFAM" id="SSF48264">
    <property type="entry name" value="Cytochrome P450"/>
    <property type="match status" value="1"/>
</dbReference>